<protein>
    <recommendedName>
        <fullName evidence="4">DUF3016 domain-containing protein</fullName>
    </recommendedName>
</protein>
<dbReference type="Proteomes" id="UP000199391">
    <property type="component" value="Unassembled WGS sequence"/>
</dbReference>
<dbReference type="InterPro" id="IPR021557">
    <property type="entry name" value="DUF3016"/>
</dbReference>
<proteinExistence type="predicted"/>
<keyword evidence="1" id="KW-0732">Signal</keyword>
<sequence>MNKLILQAAMALAFTAASGYACAGATVTYVNPDKMTDVPRFNSELESMEALFREHVDKLAAKLPAGQELKVEFLDIDLAGDVFPRVPVQDVRIMRGRADWPRIHLRYSVEQDGKVLRSGERRLADAAYLMGYNHYNNELYGHEKQMLDDWFRKDVLAAR</sequence>
<evidence type="ECO:0000256" key="1">
    <source>
        <dbReference type="SAM" id="SignalP"/>
    </source>
</evidence>
<evidence type="ECO:0008006" key="4">
    <source>
        <dbReference type="Google" id="ProtNLM"/>
    </source>
</evidence>
<organism evidence="2 3">
    <name type="scientific">Pseudoduganella namucuonensis</name>
    <dbReference type="NCBI Taxonomy" id="1035707"/>
    <lineage>
        <taxon>Bacteria</taxon>
        <taxon>Pseudomonadati</taxon>
        <taxon>Pseudomonadota</taxon>
        <taxon>Betaproteobacteria</taxon>
        <taxon>Burkholderiales</taxon>
        <taxon>Oxalobacteraceae</taxon>
        <taxon>Telluria group</taxon>
        <taxon>Pseudoduganella</taxon>
    </lineage>
</organism>
<dbReference type="EMBL" id="FPBO01000015">
    <property type="protein sequence ID" value="SFU93497.1"/>
    <property type="molecule type" value="Genomic_DNA"/>
</dbReference>
<name>A0A1I7K7T5_9BURK</name>
<evidence type="ECO:0000313" key="2">
    <source>
        <dbReference type="EMBL" id="SFU93497.1"/>
    </source>
</evidence>
<dbReference type="RefSeq" id="WP_093556708.1">
    <property type="nucleotide sequence ID" value="NZ_FPBO01000015.1"/>
</dbReference>
<feature type="signal peptide" evidence="1">
    <location>
        <begin position="1"/>
        <end position="23"/>
    </location>
</feature>
<evidence type="ECO:0000313" key="3">
    <source>
        <dbReference type="Proteomes" id="UP000199391"/>
    </source>
</evidence>
<dbReference type="PROSITE" id="PS51257">
    <property type="entry name" value="PROKAR_LIPOPROTEIN"/>
    <property type="match status" value="1"/>
</dbReference>
<reference evidence="3" key="1">
    <citation type="submission" date="2016-10" db="EMBL/GenBank/DDBJ databases">
        <authorList>
            <person name="Varghese N."/>
            <person name="Submissions S."/>
        </authorList>
    </citation>
    <scope>NUCLEOTIDE SEQUENCE [LARGE SCALE GENOMIC DNA]</scope>
    <source>
        <strain evidence="3">CGMCC 1.11014</strain>
    </source>
</reference>
<keyword evidence="3" id="KW-1185">Reference proteome</keyword>
<feature type="chain" id="PRO_5011677084" description="DUF3016 domain-containing protein" evidence="1">
    <location>
        <begin position="24"/>
        <end position="159"/>
    </location>
</feature>
<accession>A0A1I7K7T5</accession>
<dbReference type="Pfam" id="PF11454">
    <property type="entry name" value="DUF3016"/>
    <property type="match status" value="1"/>
</dbReference>
<dbReference type="OrthoDB" id="195620at2"/>
<dbReference type="AlphaFoldDB" id="A0A1I7K7T5"/>
<dbReference type="STRING" id="1035707.SAMN05216552_101568"/>
<gene>
    <name evidence="2" type="ORF">SAMN05216552_101568</name>
</gene>